<feature type="transmembrane region" description="Helical" evidence="1">
    <location>
        <begin position="21"/>
        <end position="41"/>
    </location>
</feature>
<proteinExistence type="predicted"/>
<accession>A0A1H9T2S1</accession>
<evidence type="ECO:0000313" key="2">
    <source>
        <dbReference type="EMBL" id="SER91562.1"/>
    </source>
</evidence>
<keyword evidence="1" id="KW-0472">Membrane</keyword>
<gene>
    <name evidence="2" type="ORF">SAMN02910429_01457</name>
</gene>
<evidence type="ECO:0000313" key="3">
    <source>
        <dbReference type="Proteomes" id="UP000182471"/>
    </source>
</evidence>
<protein>
    <submittedName>
        <fullName evidence="2">Uncharacterized protein</fullName>
    </submittedName>
</protein>
<dbReference type="Proteomes" id="UP000182471">
    <property type="component" value="Unassembled WGS sequence"/>
</dbReference>
<keyword evidence="1" id="KW-0812">Transmembrane</keyword>
<reference evidence="3" key="1">
    <citation type="submission" date="2016-10" db="EMBL/GenBank/DDBJ databases">
        <authorList>
            <person name="Varghese N."/>
            <person name="Submissions S."/>
        </authorList>
    </citation>
    <scope>NUCLEOTIDE SEQUENCE [LARGE SCALE GENOMIC DNA]</scope>
    <source>
        <strain evidence="3">S1b</strain>
    </source>
</reference>
<sequence>MTNKRKKFKITIKKQSKNAMLSLGLSFILLVLFGAFIYVSFKSKGQLSTYFGSMGVLAFLATFFSLYLSIKSFFEDDVIKIIPRISLALSLLALLCWGGTYGLGFFL</sequence>
<organism evidence="2 3">
    <name type="scientific">Lachnobacterium bovis</name>
    <dbReference type="NCBI Taxonomy" id="140626"/>
    <lineage>
        <taxon>Bacteria</taxon>
        <taxon>Bacillati</taxon>
        <taxon>Bacillota</taxon>
        <taxon>Clostridia</taxon>
        <taxon>Lachnospirales</taxon>
        <taxon>Lachnospiraceae</taxon>
        <taxon>Lachnobacterium</taxon>
    </lineage>
</organism>
<evidence type="ECO:0000256" key="1">
    <source>
        <dbReference type="SAM" id="Phobius"/>
    </source>
</evidence>
<keyword evidence="1" id="KW-1133">Transmembrane helix</keyword>
<dbReference type="EMBL" id="FOGW01000014">
    <property type="protein sequence ID" value="SER91562.1"/>
    <property type="molecule type" value="Genomic_DNA"/>
</dbReference>
<feature type="transmembrane region" description="Helical" evidence="1">
    <location>
        <begin position="47"/>
        <end position="69"/>
    </location>
</feature>
<dbReference type="RefSeq" id="WP_022749633.1">
    <property type="nucleotide sequence ID" value="NZ_FOGW01000014.1"/>
</dbReference>
<feature type="transmembrane region" description="Helical" evidence="1">
    <location>
        <begin position="81"/>
        <end position="106"/>
    </location>
</feature>
<name>A0A1H9T2S1_9FIRM</name>
<dbReference type="OrthoDB" id="2055992at2"/>
<keyword evidence="3" id="KW-1185">Reference proteome</keyword>
<dbReference type="AlphaFoldDB" id="A0A1H9T2S1"/>